<evidence type="ECO:0000313" key="2">
    <source>
        <dbReference type="Proteomes" id="UP000035762"/>
    </source>
</evidence>
<dbReference type="AlphaFoldDB" id="A0A090MR43"/>
<organism evidence="1 2">
    <name type="scientific">Afipia felis</name>
    <name type="common">Cat scratch disease bacillus</name>
    <dbReference type="NCBI Taxonomy" id="1035"/>
    <lineage>
        <taxon>Bacteria</taxon>
        <taxon>Pseudomonadati</taxon>
        <taxon>Pseudomonadota</taxon>
        <taxon>Alphaproteobacteria</taxon>
        <taxon>Hyphomicrobiales</taxon>
        <taxon>Nitrobacteraceae</taxon>
        <taxon>Afipia</taxon>
    </lineage>
</organism>
<sequence length="113" mass="12108">MTLTLNGSATNNADWKTQFVFTDGETGTPIDFTGAYIEIEVKDQDRCKRIEASTSNGMIVIQDVGTFELTIPADSMKCLCPSSYLIGGLYQLNGGTISLFTGTLSIIDGVARA</sequence>
<gene>
    <name evidence="1" type="ORF">BN961_02130</name>
</gene>
<dbReference type="RefSeq" id="WP_048756567.1">
    <property type="nucleotide sequence ID" value="NZ_CCAZ020000001.1"/>
</dbReference>
<dbReference type="EMBL" id="CCAZ020000001">
    <property type="protein sequence ID" value="CEG08712.1"/>
    <property type="molecule type" value="Genomic_DNA"/>
</dbReference>
<accession>A0A090MR43</accession>
<reference evidence="1 2" key="1">
    <citation type="journal article" date="2014" name="Genome Announc.">
        <title>Genome Sequence of Afipia felis Strain 76713, Isolated in Hospital Water Using an Amoeba Co-Culture Procedure.</title>
        <authorList>
            <person name="Benamar S."/>
            <person name="La Scola B."/>
            <person name="Croce O."/>
        </authorList>
    </citation>
    <scope>NUCLEOTIDE SEQUENCE [LARGE SCALE GENOMIC DNA]</scope>
    <source>
        <strain evidence="1 2">76713</strain>
    </source>
</reference>
<keyword evidence="2" id="KW-1185">Reference proteome</keyword>
<proteinExistence type="predicted"/>
<name>A0A090MR43_AFIFE</name>
<dbReference type="Proteomes" id="UP000035762">
    <property type="component" value="Unassembled WGS sequence"/>
</dbReference>
<dbReference type="STRING" id="1035.BN961_02130"/>
<comment type="caution">
    <text evidence="1">The sequence shown here is derived from an EMBL/GenBank/DDBJ whole genome shotgun (WGS) entry which is preliminary data.</text>
</comment>
<dbReference type="OrthoDB" id="8265675at2"/>
<protein>
    <submittedName>
        <fullName evidence="1">Uncharacterized protein</fullName>
    </submittedName>
</protein>
<evidence type="ECO:0000313" key="1">
    <source>
        <dbReference type="EMBL" id="CEG08712.1"/>
    </source>
</evidence>